<dbReference type="AlphaFoldDB" id="A0A9P4HW51"/>
<protein>
    <submittedName>
        <fullName evidence="2">Uncharacterized protein</fullName>
    </submittedName>
</protein>
<name>A0A9P4HW51_9PEZI</name>
<feature type="region of interest" description="Disordered" evidence="1">
    <location>
        <begin position="25"/>
        <end position="144"/>
    </location>
</feature>
<dbReference type="EMBL" id="ML978721">
    <property type="protein sequence ID" value="KAF2087139.1"/>
    <property type="molecule type" value="Genomic_DNA"/>
</dbReference>
<evidence type="ECO:0000256" key="1">
    <source>
        <dbReference type="SAM" id="MobiDB-lite"/>
    </source>
</evidence>
<feature type="compositionally biased region" description="Basic and acidic residues" evidence="1">
    <location>
        <begin position="47"/>
        <end position="67"/>
    </location>
</feature>
<evidence type="ECO:0000313" key="3">
    <source>
        <dbReference type="Proteomes" id="UP000799776"/>
    </source>
</evidence>
<keyword evidence="3" id="KW-1185">Reference proteome</keyword>
<dbReference type="Proteomes" id="UP000799776">
    <property type="component" value="Unassembled WGS sequence"/>
</dbReference>
<sequence>MDPRPPNRPPPPPAHFAATMQLAFRGRPANEERTDDARLVPLGRETVSAKDKHRLHENEVSVAKDEEQAGSALSPVAEEPEEQSGDSIDLAAEEPADDDDNPDDYEDCDSDEEEDGSIVGEDGDPEDKTDAAVSTPADDNGPRVRPCAHFLLPTTHHRLTCGHVVSTAPNRTFCGQNCQPWSVKGRNLAYSAFLCPVCKAAQIHRAYRNDIIELSAQYPEWGPEEVAYRHMGIWASKMRRWEARKWAGLRVCAQVEKGARLRLKRGETKPPYGVERYSIEKVKPVWMREARKRFQEIRRAQEQLEGMEAEPGVIYESIERDP</sequence>
<reference evidence="2" key="1">
    <citation type="journal article" date="2020" name="Stud. Mycol.">
        <title>101 Dothideomycetes genomes: a test case for predicting lifestyles and emergence of pathogens.</title>
        <authorList>
            <person name="Haridas S."/>
            <person name="Albert R."/>
            <person name="Binder M."/>
            <person name="Bloem J."/>
            <person name="Labutti K."/>
            <person name="Salamov A."/>
            <person name="Andreopoulos B."/>
            <person name="Baker S."/>
            <person name="Barry K."/>
            <person name="Bills G."/>
            <person name="Bluhm B."/>
            <person name="Cannon C."/>
            <person name="Castanera R."/>
            <person name="Culley D."/>
            <person name="Daum C."/>
            <person name="Ezra D."/>
            <person name="Gonzalez J."/>
            <person name="Henrissat B."/>
            <person name="Kuo A."/>
            <person name="Liang C."/>
            <person name="Lipzen A."/>
            <person name="Lutzoni F."/>
            <person name="Magnuson J."/>
            <person name="Mondo S."/>
            <person name="Nolan M."/>
            <person name="Ohm R."/>
            <person name="Pangilinan J."/>
            <person name="Park H.-J."/>
            <person name="Ramirez L."/>
            <person name="Alfaro M."/>
            <person name="Sun H."/>
            <person name="Tritt A."/>
            <person name="Yoshinaga Y."/>
            <person name="Zwiers L.-H."/>
            <person name="Turgeon B."/>
            <person name="Goodwin S."/>
            <person name="Spatafora J."/>
            <person name="Crous P."/>
            <person name="Grigoriev I."/>
        </authorList>
    </citation>
    <scope>NUCLEOTIDE SEQUENCE</scope>
    <source>
        <strain evidence="2">CBS 121410</strain>
    </source>
</reference>
<feature type="compositionally biased region" description="Acidic residues" evidence="1">
    <location>
        <begin position="91"/>
        <end position="127"/>
    </location>
</feature>
<gene>
    <name evidence="2" type="ORF">K490DRAFT_57209</name>
</gene>
<dbReference type="OrthoDB" id="3934304at2759"/>
<feature type="compositionally biased region" description="Basic and acidic residues" evidence="1">
    <location>
        <begin position="28"/>
        <end position="38"/>
    </location>
</feature>
<comment type="caution">
    <text evidence="2">The sequence shown here is derived from an EMBL/GenBank/DDBJ whole genome shotgun (WGS) entry which is preliminary data.</text>
</comment>
<proteinExistence type="predicted"/>
<organism evidence="2 3">
    <name type="scientific">Saccharata proteae CBS 121410</name>
    <dbReference type="NCBI Taxonomy" id="1314787"/>
    <lineage>
        <taxon>Eukaryota</taxon>
        <taxon>Fungi</taxon>
        <taxon>Dikarya</taxon>
        <taxon>Ascomycota</taxon>
        <taxon>Pezizomycotina</taxon>
        <taxon>Dothideomycetes</taxon>
        <taxon>Dothideomycetes incertae sedis</taxon>
        <taxon>Botryosphaeriales</taxon>
        <taxon>Saccharataceae</taxon>
        <taxon>Saccharata</taxon>
    </lineage>
</organism>
<accession>A0A9P4HW51</accession>
<evidence type="ECO:0000313" key="2">
    <source>
        <dbReference type="EMBL" id="KAF2087139.1"/>
    </source>
</evidence>